<dbReference type="Pfam" id="PF00069">
    <property type="entry name" value="Pkinase"/>
    <property type="match status" value="1"/>
</dbReference>
<name>A0A3Q3VUD4_MOLML</name>
<evidence type="ECO:0000256" key="5">
    <source>
        <dbReference type="ARBA" id="ARBA00022840"/>
    </source>
</evidence>
<evidence type="ECO:0000256" key="1">
    <source>
        <dbReference type="ARBA" id="ARBA00022527"/>
    </source>
</evidence>
<dbReference type="SUPFAM" id="SSF56112">
    <property type="entry name" value="Protein kinase-like (PK-like)"/>
    <property type="match status" value="1"/>
</dbReference>
<dbReference type="Gene3D" id="1.10.510.10">
    <property type="entry name" value="Transferase(Phosphotransferase) domain 1"/>
    <property type="match status" value="1"/>
</dbReference>
<feature type="domain" description="Protein kinase" evidence="6">
    <location>
        <begin position="38"/>
        <end position="340"/>
    </location>
</feature>
<dbReference type="GO" id="GO:0005634">
    <property type="term" value="C:nucleus"/>
    <property type="evidence" value="ECO:0007669"/>
    <property type="project" value="TreeGrafter"/>
</dbReference>
<keyword evidence="2" id="KW-0808">Transferase</keyword>
<dbReference type="Proteomes" id="UP000261620">
    <property type="component" value="Unplaced"/>
</dbReference>
<dbReference type="InterPro" id="IPR008271">
    <property type="entry name" value="Ser/Thr_kinase_AS"/>
</dbReference>
<reference evidence="7" key="1">
    <citation type="submission" date="2025-08" db="UniProtKB">
        <authorList>
            <consortium name="Ensembl"/>
        </authorList>
    </citation>
    <scope>IDENTIFICATION</scope>
</reference>
<reference evidence="7" key="2">
    <citation type="submission" date="2025-09" db="UniProtKB">
        <authorList>
            <consortium name="Ensembl"/>
        </authorList>
    </citation>
    <scope>IDENTIFICATION</scope>
</reference>
<dbReference type="GO" id="GO:0005524">
    <property type="term" value="F:ATP binding"/>
    <property type="evidence" value="ECO:0007669"/>
    <property type="project" value="UniProtKB-KW"/>
</dbReference>
<evidence type="ECO:0000313" key="8">
    <source>
        <dbReference type="Proteomes" id="UP000261620"/>
    </source>
</evidence>
<dbReference type="Gene3D" id="3.30.200.20">
    <property type="entry name" value="Phosphorylase Kinase, domain 1"/>
    <property type="match status" value="1"/>
</dbReference>
<dbReference type="SMART" id="SM00220">
    <property type="entry name" value="S_TKc"/>
    <property type="match status" value="1"/>
</dbReference>
<evidence type="ECO:0000256" key="3">
    <source>
        <dbReference type="ARBA" id="ARBA00022741"/>
    </source>
</evidence>
<accession>A0A3Q3VUD4</accession>
<keyword evidence="5" id="KW-0067">ATP-binding</keyword>
<evidence type="ECO:0000256" key="4">
    <source>
        <dbReference type="ARBA" id="ARBA00022777"/>
    </source>
</evidence>
<evidence type="ECO:0000313" key="7">
    <source>
        <dbReference type="Ensembl" id="ENSMMOP00000005098.1"/>
    </source>
</evidence>
<organism evidence="7 8">
    <name type="scientific">Mola mola</name>
    <name type="common">Ocean sunfish</name>
    <name type="synonym">Tetraodon mola</name>
    <dbReference type="NCBI Taxonomy" id="94237"/>
    <lineage>
        <taxon>Eukaryota</taxon>
        <taxon>Metazoa</taxon>
        <taxon>Chordata</taxon>
        <taxon>Craniata</taxon>
        <taxon>Vertebrata</taxon>
        <taxon>Euteleostomi</taxon>
        <taxon>Actinopterygii</taxon>
        <taxon>Neopterygii</taxon>
        <taxon>Teleostei</taxon>
        <taxon>Neoteleostei</taxon>
        <taxon>Acanthomorphata</taxon>
        <taxon>Eupercaria</taxon>
        <taxon>Tetraodontiformes</taxon>
        <taxon>Molidae</taxon>
        <taxon>Mola</taxon>
    </lineage>
</organism>
<dbReference type="PANTHER" id="PTHR24058">
    <property type="entry name" value="DUAL SPECIFICITY PROTEIN KINASE"/>
    <property type="match status" value="1"/>
</dbReference>
<proteinExistence type="predicted"/>
<dbReference type="AlphaFoldDB" id="A0A3Q3VUD4"/>
<evidence type="ECO:0000259" key="6">
    <source>
        <dbReference type="PROSITE" id="PS50011"/>
    </source>
</evidence>
<evidence type="ECO:0000256" key="2">
    <source>
        <dbReference type="ARBA" id="ARBA00022679"/>
    </source>
</evidence>
<keyword evidence="8" id="KW-1185">Reference proteome</keyword>
<dbReference type="Ensembl" id="ENSMMOT00000005190.1">
    <property type="protein sequence ID" value="ENSMMOP00000005098.1"/>
    <property type="gene ID" value="ENSMMOG00000003915.1"/>
</dbReference>
<dbReference type="GO" id="GO:0004713">
    <property type="term" value="F:protein tyrosine kinase activity"/>
    <property type="evidence" value="ECO:0007669"/>
    <property type="project" value="TreeGrafter"/>
</dbReference>
<dbReference type="GO" id="GO:0005737">
    <property type="term" value="C:cytoplasm"/>
    <property type="evidence" value="ECO:0007669"/>
    <property type="project" value="TreeGrafter"/>
</dbReference>
<keyword evidence="3" id="KW-0547">Nucleotide-binding</keyword>
<dbReference type="PROSITE" id="PS50011">
    <property type="entry name" value="PROTEIN_KINASE_DOM"/>
    <property type="match status" value="1"/>
</dbReference>
<dbReference type="PANTHER" id="PTHR24058:SF17">
    <property type="entry name" value="HOMEODOMAIN INTERACTING PROTEIN KINASE, ISOFORM D"/>
    <property type="match status" value="1"/>
</dbReference>
<dbReference type="InterPro" id="IPR050494">
    <property type="entry name" value="Ser_Thr_dual-spec_kinase"/>
</dbReference>
<protein>
    <recommendedName>
        <fullName evidence="6">Protein kinase domain-containing protein</fullName>
    </recommendedName>
</protein>
<dbReference type="InterPro" id="IPR011009">
    <property type="entry name" value="Kinase-like_dom_sf"/>
</dbReference>
<dbReference type="PROSITE" id="PS00108">
    <property type="entry name" value="PROTEIN_KINASE_ST"/>
    <property type="match status" value="1"/>
</dbReference>
<keyword evidence="4" id="KW-0418">Kinase</keyword>
<dbReference type="GO" id="GO:0004674">
    <property type="term" value="F:protein serine/threonine kinase activity"/>
    <property type="evidence" value="ECO:0007669"/>
    <property type="project" value="UniProtKB-KW"/>
</dbReference>
<sequence length="454" mass="51999">QSRIYIMSLTSVSNDMEPFSNHQELLNEYEGSLLGSHHEVMEILGEGSFGLITKCHNAETGQMEAIKIFKSRPNFIHDAQKEIGMLKRLQCLDPDSCNIVKWNNYFFDKEIICLSFELLDQNLRDYILDRECRGLPISEVRSIIHQLTTALSHLNSLGIVHADLKPDNVMVVDRHQQPLKVKLVDFGLAQLLFAIKSDVPVQSLWYRAPEVMLDIPFNEAIDVWSLGITAAELGTGCPLYMGNNEYDVLRAIIQTQGQPADDVLDRGKSVNYYFNKEINNPQHWKFKTPQEFELHTGYHPVDDLDALPCQHILVDLIKRMLHLNPDERIKPLEVLQHPFFSFSVHHRSPAHVCIEVNPDIETTEISQQPNSFQKVEQDWIEFTTASLASGAEKNNDYIQPESPEGVGWFRRLIRWIATCYCFFPSVERTQLSPMWSYYLSSKASAMPLGCCSTQ</sequence>
<dbReference type="InterPro" id="IPR000719">
    <property type="entry name" value="Prot_kinase_dom"/>
</dbReference>
<keyword evidence="1" id="KW-0723">Serine/threonine-protein kinase</keyword>
<dbReference type="STRING" id="94237.ENSMMOP00000005098"/>